<dbReference type="Proteomes" id="UP000004699">
    <property type="component" value="Unassembled WGS sequence"/>
</dbReference>
<reference evidence="2" key="1">
    <citation type="journal article" date="2013" name="BMC Microbiol.">
        <title>Taxonomy and evolution of bacteriochlorophyll a-containing members of the OM60/NOR5 clade of marine gammaproteobacteria: description of Luminiphilus syltensis gen. nov., sp. nov., reclassification of Haliea rubra as Pseudohaliea rubra gen. nov., comb. nov., and emendation of Chromatocurvus halotolerans.</title>
        <authorList>
            <person name="Spring S."/>
            <person name="Riedel T."/>
            <person name="Sproer C."/>
            <person name="Yan S."/>
            <person name="Harder J."/>
            <person name="Fuchs B.M."/>
        </authorList>
    </citation>
    <scope>NUCLEOTIDE SEQUENCE [LARGE SCALE GENOMIC DNA]</scope>
    <source>
        <strain evidence="2">NOR51-B</strain>
    </source>
</reference>
<dbReference type="RefSeq" id="WP_009020172.1">
    <property type="nucleotide sequence ID" value="NZ_DS999411.1"/>
</dbReference>
<evidence type="ECO:0008006" key="3">
    <source>
        <dbReference type="Google" id="ProtNLM"/>
    </source>
</evidence>
<name>B8KXB5_9GAMM</name>
<dbReference type="EMBL" id="DS999411">
    <property type="protein sequence ID" value="EED35426.1"/>
    <property type="molecule type" value="Genomic_DNA"/>
</dbReference>
<gene>
    <name evidence="1" type="ORF">NOR51B_1371</name>
</gene>
<dbReference type="OrthoDB" id="5588054at2"/>
<evidence type="ECO:0000313" key="2">
    <source>
        <dbReference type="Proteomes" id="UP000004699"/>
    </source>
</evidence>
<organism evidence="1 2">
    <name type="scientific">Luminiphilus syltensis NOR5-1B</name>
    <dbReference type="NCBI Taxonomy" id="565045"/>
    <lineage>
        <taxon>Bacteria</taxon>
        <taxon>Pseudomonadati</taxon>
        <taxon>Pseudomonadota</taxon>
        <taxon>Gammaproteobacteria</taxon>
        <taxon>Cellvibrionales</taxon>
        <taxon>Halieaceae</taxon>
        <taxon>Luminiphilus</taxon>
    </lineage>
</organism>
<dbReference type="AlphaFoldDB" id="B8KXB5"/>
<dbReference type="STRING" id="565045.NOR51B_1371"/>
<dbReference type="HOGENOM" id="CLU_092800_1_0_6"/>
<proteinExistence type="predicted"/>
<keyword evidence="2" id="KW-1185">Reference proteome</keyword>
<sequence length="256" mass="28846">MADGKIHNLEDEALRREIRVSRYIDGEMLRDERHEFEREIAASSTLKQMIFERRDNDEKLRDFYRSTASAAVPADVQEAFGTVQSDDELPDVPSNVVPLWRRATQPMAVAASILAVMVFTIAVQEENIDNPMVMDSALANALNSNASRAEGWDALDGDRQMRAVLTFPAADGEWCREFMVASSENHWRGVACRHDGSWVTQVMGREVFLEQSTYYRPASGQTDDQVARFIDETAAGVALGWQEEEALLQSKWEDAP</sequence>
<accession>B8KXB5</accession>
<protein>
    <recommendedName>
        <fullName evidence="3">Anti-sigma factor</fullName>
    </recommendedName>
</protein>
<evidence type="ECO:0000313" key="1">
    <source>
        <dbReference type="EMBL" id="EED35426.1"/>
    </source>
</evidence>